<evidence type="ECO:0000313" key="2">
    <source>
        <dbReference type="Proteomes" id="UP001610563"/>
    </source>
</evidence>
<accession>A0ABR4G9X5</accession>
<organism evidence="1 2">
    <name type="scientific">Aspergillus keveii</name>
    <dbReference type="NCBI Taxonomy" id="714993"/>
    <lineage>
        <taxon>Eukaryota</taxon>
        <taxon>Fungi</taxon>
        <taxon>Dikarya</taxon>
        <taxon>Ascomycota</taxon>
        <taxon>Pezizomycotina</taxon>
        <taxon>Eurotiomycetes</taxon>
        <taxon>Eurotiomycetidae</taxon>
        <taxon>Eurotiales</taxon>
        <taxon>Aspergillaceae</taxon>
        <taxon>Aspergillus</taxon>
        <taxon>Aspergillus subgen. Nidulantes</taxon>
    </lineage>
</organism>
<dbReference type="EMBL" id="JBFTWV010000031">
    <property type="protein sequence ID" value="KAL2795838.1"/>
    <property type="molecule type" value="Genomic_DNA"/>
</dbReference>
<proteinExistence type="predicted"/>
<comment type="caution">
    <text evidence="1">The sequence shown here is derived from an EMBL/GenBank/DDBJ whole genome shotgun (WGS) entry which is preliminary data.</text>
</comment>
<name>A0ABR4G9X5_9EURO</name>
<evidence type="ECO:0000313" key="1">
    <source>
        <dbReference type="EMBL" id="KAL2795838.1"/>
    </source>
</evidence>
<dbReference type="Proteomes" id="UP001610563">
    <property type="component" value="Unassembled WGS sequence"/>
</dbReference>
<keyword evidence="2" id="KW-1185">Reference proteome</keyword>
<evidence type="ECO:0008006" key="3">
    <source>
        <dbReference type="Google" id="ProtNLM"/>
    </source>
</evidence>
<gene>
    <name evidence="1" type="ORF">BJX66DRAFT_350341</name>
</gene>
<dbReference type="PANTHER" id="PTHR42044:SF2">
    <property type="entry name" value="DUF676 DOMAIN-CONTAINING PROTEIN"/>
    <property type="match status" value="1"/>
</dbReference>
<reference evidence="1 2" key="1">
    <citation type="submission" date="2024-07" db="EMBL/GenBank/DDBJ databases">
        <title>Section-level genome sequencing and comparative genomics of Aspergillus sections Usti and Cavernicolus.</title>
        <authorList>
            <consortium name="Lawrence Berkeley National Laboratory"/>
            <person name="Nybo J.L."/>
            <person name="Vesth T.C."/>
            <person name="Theobald S."/>
            <person name="Frisvad J.C."/>
            <person name="Larsen T.O."/>
            <person name="Kjaerboelling I."/>
            <person name="Rothschild-Mancinelli K."/>
            <person name="Lyhne E.K."/>
            <person name="Kogle M.E."/>
            <person name="Barry K."/>
            <person name="Clum A."/>
            <person name="Na H."/>
            <person name="Ledsgaard L."/>
            <person name="Lin J."/>
            <person name="Lipzen A."/>
            <person name="Kuo A."/>
            <person name="Riley R."/>
            <person name="Mondo S."/>
            <person name="Labutti K."/>
            <person name="Haridas S."/>
            <person name="Pangalinan J."/>
            <person name="Salamov A.A."/>
            <person name="Simmons B.A."/>
            <person name="Magnuson J.K."/>
            <person name="Chen J."/>
            <person name="Drula E."/>
            <person name="Henrissat B."/>
            <person name="Wiebenga A."/>
            <person name="Lubbers R.J."/>
            <person name="Gomes A.C."/>
            <person name="Makela M.R."/>
            <person name="Stajich J."/>
            <person name="Grigoriev I.V."/>
            <person name="Mortensen U.H."/>
            <person name="De Vries R.P."/>
            <person name="Baker S.E."/>
            <person name="Andersen M.R."/>
        </authorList>
    </citation>
    <scope>NUCLEOTIDE SEQUENCE [LARGE SCALE GENOMIC DNA]</scope>
    <source>
        <strain evidence="1 2">CBS 209.92</strain>
    </source>
</reference>
<dbReference type="PANTHER" id="PTHR42044">
    <property type="entry name" value="DUF676 DOMAIN-CONTAINING PROTEIN-RELATED"/>
    <property type="match status" value="1"/>
</dbReference>
<protein>
    <recommendedName>
        <fullName evidence="3">DUF676 domain-containing protein</fullName>
    </recommendedName>
</protein>
<sequence length="500" mass="55881">MGLFESIISSAADIFRGADDQSVRKLIETVFERIKRSPDLVRPTLLLETAKSLTYSVLGGVFGAVGSVSSIREAVFRNEINAMTLILIRDQAGELAKFLLDLVEAAKCYYLANGKKRGADDEKNGNDTNDKEDEHVLYAEFNELDFSVFRNQHAVICQIQRLALSIVYILQHLFKPVALKDIDMSGQTTLQSDLGIGLRETYSTGKDVQSNVEADDMKDLDKKKLKPTARARVGDKDEKWLFVNGIGGELFWLQLACDRLRATFYREVTGVFNRGDGLLWDLIECAGQRSSYVQNPGADNATPRTGADGVVEGQGSLIESTQSSQQAQELLREELRKRLTNDVADASPYIIMIAHSQGCLLLRRVLEDLIASATTDPSLSHTMRTRLCVFTFASPSLHWKTQKSHPDPPHDLDGTYLSSHVLRTEHFANRRDFVAQLGVLSRDSDYGLDEVFINEGEDWTGHFFGTQYSFNPDLYINSSHHRSWLLGCRFGTEMSAFSGS</sequence>